<dbReference type="EMBL" id="MU004191">
    <property type="protein sequence ID" value="KAF2494083.1"/>
    <property type="molecule type" value="Genomic_DNA"/>
</dbReference>
<sequence length="373" mass="42572">MIIVYLGLVLYILSTSLTQITNLNQKSLVFVELDNSISAIPPIPPSMFPPLPDIALSSAENPEHCLLLSTDEHIINPIVELYEPIDGSAPEDSSTVVTTSAETQRYWQLIHPGSFDRYSSDKVTLNANLGPWGWTSKAPAPSPTRDERLQELKEMLIPYAKTTQGRREAERVIADYKAELFEDCTCPEDINAANEYLQEIEQSWQYCKDMNTFDEQYSRKTNSESIQIIQENRGPLATELANPMNHLSVQDYEKIRDGPFEDLKNELRDRAKTLKGRVATEALLQRFKDELYESRESPADIKAAEDYLREVEMLWETFKFGRATQGPQKRTLNLWPSRKLAAIIEDEDDEDDDLSDFEDDDEHALTRVSSRSS</sequence>
<dbReference type="AlphaFoldDB" id="A0A6A6QQS4"/>
<organism evidence="3 4">
    <name type="scientific">Lophium mytilinum</name>
    <dbReference type="NCBI Taxonomy" id="390894"/>
    <lineage>
        <taxon>Eukaryota</taxon>
        <taxon>Fungi</taxon>
        <taxon>Dikarya</taxon>
        <taxon>Ascomycota</taxon>
        <taxon>Pezizomycotina</taxon>
        <taxon>Dothideomycetes</taxon>
        <taxon>Pleosporomycetidae</taxon>
        <taxon>Mytilinidiales</taxon>
        <taxon>Mytilinidiaceae</taxon>
        <taxon>Lophium</taxon>
    </lineage>
</organism>
<evidence type="ECO:0000313" key="3">
    <source>
        <dbReference type="EMBL" id="KAF2494083.1"/>
    </source>
</evidence>
<protein>
    <submittedName>
        <fullName evidence="3">Uncharacterized protein</fullName>
    </submittedName>
</protein>
<dbReference type="OrthoDB" id="10401893at2759"/>
<reference evidence="3" key="1">
    <citation type="journal article" date="2020" name="Stud. Mycol.">
        <title>101 Dothideomycetes genomes: a test case for predicting lifestyles and emergence of pathogens.</title>
        <authorList>
            <person name="Haridas S."/>
            <person name="Albert R."/>
            <person name="Binder M."/>
            <person name="Bloem J."/>
            <person name="Labutti K."/>
            <person name="Salamov A."/>
            <person name="Andreopoulos B."/>
            <person name="Baker S."/>
            <person name="Barry K."/>
            <person name="Bills G."/>
            <person name="Bluhm B."/>
            <person name="Cannon C."/>
            <person name="Castanera R."/>
            <person name="Culley D."/>
            <person name="Daum C."/>
            <person name="Ezra D."/>
            <person name="Gonzalez J."/>
            <person name="Henrissat B."/>
            <person name="Kuo A."/>
            <person name="Liang C."/>
            <person name="Lipzen A."/>
            <person name="Lutzoni F."/>
            <person name="Magnuson J."/>
            <person name="Mondo S."/>
            <person name="Nolan M."/>
            <person name="Ohm R."/>
            <person name="Pangilinan J."/>
            <person name="Park H.-J."/>
            <person name="Ramirez L."/>
            <person name="Alfaro M."/>
            <person name="Sun H."/>
            <person name="Tritt A."/>
            <person name="Yoshinaga Y."/>
            <person name="Zwiers L.-H."/>
            <person name="Turgeon B."/>
            <person name="Goodwin S."/>
            <person name="Spatafora J."/>
            <person name="Crous P."/>
            <person name="Grigoriev I."/>
        </authorList>
    </citation>
    <scope>NUCLEOTIDE SEQUENCE</scope>
    <source>
        <strain evidence="3">CBS 269.34</strain>
    </source>
</reference>
<evidence type="ECO:0000256" key="1">
    <source>
        <dbReference type="SAM" id="MobiDB-lite"/>
    </source>
</evidence>
<keyword evidence="2" id="KW-0732">Signal</keyword>
<evidence type="ECO:0000313" key="4">
    <source>
        <dbReference type="Proteomes" id="UP000799750"/>
    </source>
</evidence>
<gene>
    <name evidence="3" type="ORF">BU16DRAFT_64196</name>
</gene>
<feature type="compositionally biased region" description="Acidic residues" evidence="1">
    <location>
        <begin position="346"/>
        <end position="362"/>
    </location>
</feature>
<feature type="signal peptide" evidence="2">
    <location>
        <begin position="1"/>
        <end position="18"/>
    </location>
</feature>
<feature type="chain" id="PRO_5025457942" evidence="2">
    <location>
        <begin position="19"/>
        <end position="373"/>
    </location>
</feature>
<evidence type="ECO:0000256" key="2">
    <source>
        <dbReference type="SAM" id="SignalP"/>
    </source>
</evidence>
<name>A0A6A6QQS4_9PEZI</name>
<keyword evidence="4" id="KW-1185">Reference proteome</keyword>
<accession>A0A6A6QQS4</accession>
<proteinExistence type="predicted"/>
<dbReference type="Proteomes" id="UP000799750">
    <property type="component" value="Unassembled WGS sequence"/>
</dbReference>
<feature type="region of interest" description="Disordered" evidence="1">
    <location>
        <begin position="346"/>
        <end position="373"/>
    </location>
</feature>